<comment type="similarity">
    <text evidence="5">Belongs to the purine/pyrimidine phosphoribosyltransferase family. Xpt subfamily.</text>
</comment>
<keyword evidence="4 5" id="KW-0660">Purine salvage</keyword>
<evidence type="ECO:0000313" key="9">
    <source>
        <dbReference type="Proteomes" id="UP000216004"/>
    </source>
</evidence>
<dbReference type="GO" id="GO:0000310">
    <property type="term" value="F:xanthine phosphoribosyltransferase activity"/>
    <property type="evidence" value="ECO:0007669"/>
    <property type="project" value="UniProtKB-UniRule"/>
</dbReference>
<keyword evidence="9" id="KW-1185">Reference proteome</keyword>
<comment type="function">
    <text evidence="5">Converts the preformed base xanthine, a product of nucleic acid breakdown, to xanthosine 5'-monophosphate (XMP), so it can be reused for RNA or DNA synthesis.</text>
</comment>
<dbReference type="HAMAP" id="MF_01184">
    <property type="entry name" value="XPRTase"/>
    <property type="match status" value="1"/>
</dbReference>
<evidence type="ECO:0000256" key="1">
    <source>
        <dbReference type="ARBA" id="ARBA00022490"/>
    </source>
</evidence>
<dbReference type="AlphaFoldDB" id="A0A261ESY6"/>
<evidence type="ECO:0000256" key="3">
    <source>
        <dbReference type="ARBA" id="ARBA00022679"/>
    </source>
</evidence>
<keyword evidence="1 5" id="KW-0963">Cytoplasm</keyword>
<dbReference type="InterPro" id="IPR050118">
    <property type="entry name" value="Pur/Pyrimidine_PRTase"/>
</dbReference>
<dbReference type="InterPro" id="IPR000836">
    <property type="entry name" value="PRTase_dom"/>
</dbReference>
<feature type="binding site" evidence="5">
    <location>
        <position position="20"/>
    </location>
    <ligand>
        <name>xanthine</name>
        <dbReference type="ChEBI" id="CHEBI:17712"/>
    </ligand>
</feature>
<comment type="subcellular location">
    <subcellularLocation>
        <location evidence="5">Cytoplasm</location>
    </subcellularLocation>
</comment>
<evidence type="ECO:0000313" key="8">
    <source>
        <dbReference type="EMBL" id="OZG49982.1"/>
    </source>
</evidence>
<dbReference type="CDD" id="cd06223">
    <property type="entry name" value="PRTases_typeI"/>
    <property type="match status" value="1"/>
</dbReference>
<dbReference type="GO" id="GO:0032265">
    <property type="term" value="P:XMP salvage"/>
    <property type="evidence" value="ECO:0007669"/>
    <property type="project" value="UniProtKB-UniRule"/>
</dbReference>
<comment type="subunit">
    <text evidence="5">Homodimer.</text>
</comment>
<gene>
    <name evidence="5" type="primary">xpt</name>
    <name evidence="8" type="ORF">BOCO_0499</name>
</gene>
<dbReference type="SUPFAM" id="SSF53271">
    <property type="entry name" value="PRTase-like"/>
    <property type="match status" value="1"/>
</dbReference>
<evidence type="ECO:0000259" key="7">
    <source>
        <dbReference type="Pfam" id="PF00156"/>
    </source>
</evidence>
<organism evidence="8 9">
    <name type="scientific">Bombiscardovia coagulans</name>
    <dbReference type="NCBI Taxonomy" id="686666"/>
    <lineage>
        <taxon>Bacteria</taxon>
        <taxon>Bacillati</taxon>
        <taxon>Actinomycetota</taxon>
        <taxon>Actinomycetes</taxon>
        <taxon>Bifidobacteriales</taxon>
        <taxon>Bifidobacteriaceae</taxon>
        <taxon>Bombiscardovia</taxon>
    </lineage>
</organism>
<keyword evidence="2 5" id="KW-0328">Glycosyltransferase</keyword>
<evidence type="ECO:0000256" key="4">
    <source>
        <dbReference type="ARBA" id="ARBA00022726"/>
    </source>
</evidence>
<dbReference type="PANTHER" id="PTHR43864">
    <property type="entry name" value="HYPOXANTHINE/GUANINE PHOSPHORIBOSYLTRANSFERASE"/>
    <property type="match status" value="1"/>
</dbReference>
<dbReference type="InterPro" id="IPR010079">
    <property type="entry name" value="Xanthine_PRibTrfase"/>
</dbReference>
<dbReference type="PANTHER" id="PTHR43864:SF1">
    <property type="entry name" value="XANTHINE PHOSPHORIBOSYLTRANSFERASE"/>
    <property type="match status" value="1"/>
</dbReference>
<dbReference type="GO" id="GO:0005737">
    <property type="term" value="C:cytoplasm"/>
    <property type="evidence" value="ECO:0007669"/>
    <property type="project" value="UniProtKB-SubCell"/>
</dbReference>
<accession>A0A261ESY6</accession>
<dbReference type="EC" id="2.4.2.22" evidence="5 6"/>
<proteinExistence type="inferred from homology"/>
<dbReference type="Pfam" id="PF00156">
    <property type="entry name" value="Pribosyltran"/>
    <property type="match status" value="1"/>
</dbReference>
<feature type="domain" description="Phosphoribosyltransferase" evidence="7">
    <location>
        <begin position="47"/>
        <end position="173"/>
    </location>
</feature>
<dbReference type="RefSeq" id="WP_094722527.1">
    <property type="nucleotide sequence ID" value="NZ_MWWS01000004.1"/>
</dbReference>
<comment type="catalytic activity">
    <reaction evidence="5">
        <text>XMP + diphosphate = xanthine + 5-phospho-alpha-D-ribose 1-diphosphate</text>
        <dbReference type="Rhea" id="RHEA:10800"/>
        <dbReference type="ChEBI" id="CHEBI:17712"/>
        <dbReference type="ChEBI" id="CHEBI:33019"/>
        <dbReference type="ChEBI" id="CHEBI:57464"/>
        <dbReference type="ChEBI" id="CHEBI:58017"/>
        <dbReference type="EC" id="2.4.2.22"/>
    </reaction>
</comment>
<dbReference type="NCBIfam" id="NF006671">
    <property type="entry name" value="PRK09219.1"/>
    <property type="match status" value="1"/>
</dbReference>
<dbReference type="GO" id="GO:0006166">
    <property type="term" value="P:purine ribonucleoside salvage"/>
    <property type="evidence" value="ECO:0007669"/>
    <property type="project" value="UniProtKB-KW"/>
</dbReference>
<keyword evidence="3 5" id="KW-0808">Transferase</keyword>
<evidence type="ECO:0000256" key="6">
    <source>
        <dbReference type="NCBIfam" id="TIGR01744"/>
    </source>
</evidence>
<feature type="binding site" evidence="5">
    <location>
        <begin position="129"/>
        <end position="133"/>
    </location>
    <ligand>
        <name>5-phospho-alpha-D-ribose 1-diphosphate</name>
        <dbReference type="ChEBI" id="CHEBI:58017"/>
    </ligand>
</feature>
<dbReference type="GO" id="GO:0046110">
    <property type="term" value="P:xanthine metabolic process"/>
    <property type="evidence" value="ECO:0007669"/>
    <property type="project" value="UniProtKB-UniRule"/>
</dbReference>
<dbReference type="NCBIfam" id="TIGR01744">
    <property type="entry name" value="XPRTase"/>
    <property type="match status" value="1"/>
</dbReference>
<dbReference type="EMBL" id="MWWS01000004">
    <property type="protein sequence ID" value="OZG49982.1"/>
    <property type="molecule type" value="Genomic_DNA"/>
</dbReference>
<dbReference type="InterPro" id="IPR029057">
    <property type="entry name" value="PRTase-like"/>
</dbReference>
<dbReference type="OrthoDB" id="9790678at2"/>
<sequence length="195" mass="21332">MKELEDRIRRDGTIKPGNVLKVDAFLNHQCDVALFDAMGAHWAQLFAGRQIDKILTIEASGIGIACVAARHFGNVPVVFAKKTQSINLDGDQYVSSIYSFTKQREYPVIVAKRFLQAGEHVLLIDDFLAKGNALHGLIDICKHAGVIVEGIGIAIEKGFQEGGSKLRKEGYDVKSLAIVEKMDADTGNIEFATTD</sequence>
<feature type="binding site" evidence="5">
    <location>
        <position position="157"/>
    </location>
    <ligand>
        <name>xanthine</name>
        <dbReference type="ChEBI" id="CHEBI:17712"/>
    </ligand>
</feature>
<name>A0A261ESY6_9BIFI</name>
<comment type="caution">
    <text evidence="8">The sequence shown here is derived from an EMBL/GenBank/DDBJ whole genome shotgun (WGS) entry which is preliminary data.</text>
</comment>
<dbReference type="Gene3D" id="3.40.50.2020">
    <property type="match status" value="1"/>
</dbReference>
<feature type="binding site" evidence="5">
    <location>
        <position position="27"/>
    </location>
    <ligand>
        <name>xanthine</name>
        <dbReference type="ChEBI" id="CHEBI:17712"/>
    </ligand>
</feature>
<dbReference type="UniPathway" id="UPA00602">
    <property type="reaction ID" value="UER00658"/>
</dbReference>
<evidence type="ECO:0000256" key="5">
    <source>
        <dbReference type="HAMAP-Rule" id="MF_01184"/>
    </source>
</evidence>
<reference evidence="8 9" key="1">
    <citation type="journal article" date="2017" name="BMC Genomics">
        <title>Comparative genomic and phylogenomic analyses of the Bifidobacteriaceae family.</title>
        <authorList>
            <person name="Lugli G.A."/>
            <person name="Milani C."/>
            <person name="Turroni F."/>
            <person name="Duranti S."/>
            <person name="Mancabelli L."/>
            <person name="Mangifesta M."/>
            <person name="Ferrario C."/>
            <person name="Modesto M."/>
            <person name="Mattarelli P."/>
            <person name="Jiri K."/>
            <person name="van Sinderen D."/>
            <person name="Ventura M."/>
        </authorList>
    </citation>
    <scope>NUCLEOTIDE SEQUENCE [LARGE SCALE GENOMIC DNA]</scope>
    <source>
        <strain evidence="8 9">DSM 22924</strain>
    </source>
</reference>
<comment type="pathway">
    <text evidence="5">Purine metabolism; XMP biosynthesis via salvage pathway; XMP from xanthine: step 1/1.</text>
</comment>
<protein>
    <recommendedName>
        <fullName evidence="5 6">Xanthine phosphoribosyltransferase</fullName>
        <shortName evidence="5">XPRTase</shortName>
        <ecNumber evidence="5 6">2.4.2.22</ecNumber>
    </recommendedName>
</protein>
<evidence type="ECO:0000256" key="2">
    <source>
        <dbReference type="ARBA" id="ARBA00022676"/>
    </source>
</evidence>
<dbReference type="Proteomes" id="UP000216004">
    <property type="component" value="Unassembled WGS sequence"/>
</dbReference>